<feature type="non-terminal residue" evidence="1">
    <location>
        <position position="1"/>
    </location>
</feature>
<reference evidence="1" key="1">
    <citation type="submission" date="2023-03" db="EMBL/GenBank/DDBJ databases">
        <title>Massive genome expansion in bonnet fungi (Mycena s.s.) driven by repeated elements and novel gene families across ecological guilds.</title>
        <authorList>
            <consortium name="Lawrence Berkeley National Laboratory"/>
            <person name="Harder C.B."/>
            <person name="Miyauchi S."/>
            <person name="Viragh M."/>
            <person name="Kuo A."/>
            <person name="Thoen E."/>
            <person name="Andreopoulos B."/>
            <person name="Lu D."/>
            <person name="Skrede I."/>
            <person name="Drula E."/>
            <person name="Henrissat B."/>
            <person name="Morin E."/>
            <person name="Kohler A."/>
            <person name="Barry K."/>
            <person name="LaButti K."/>
            <person name="Morin E."/>
            <person name="Salamov A."/>
            <person name="Lipzen A."/>
            <person name="Mereny Z."/>
            <person name="Hegedus B."/>
            <person name="Baldrian P."/>
            <person name="Stursova M."/>
            <person name="Weitz H."/>
            <person name="Taylor A."/>
            <person name="Grigoriev I.V."/>
            <person name="Nagy L.G."/>
            <person name="Martin F."/>
            <person name="Kauserud H."/>
        </authorList>
    </citation>
    <scope>NUCLEOTIDE SEQUENCE</scope>
    <source>
        <strain evidence="1">CBHHK002</strain>
    </source>
</reference>
<evidence type="ECO:0000313" key="1">
    <source>
        <dbReference type="EMBL" id="KAJ7349406.1"/>
    </source>
</evidence>
<gene>
    <name evidence="1" type="ORF">DFH08DRAFT_655758</name>
</gene>
<organism evidence="1 2">
    <name type="scientific">Mycena albidolilacea</name>
    <dbReference type="NCBI Taxonomy" id="1033008"/>
    <lineage>
        <taxon>Eukaryota</taxon>
        <taxon>Fungi</taxon>
        <taxon>Dikarya</taxon>
        <taxon>Basidiomycota</taxon>
        <taxon>Agaricomycotina</taxon>
        <taxon>Agaricomycetes</taxon>
        <taxon>Agaricomycetidae</taxon>
        <taxon>Agaricales</taxon>
        <taxon>Marasmiineae</taxon>
        <taxon>Mycenaceae</taxon>
        <taxon>Mycena</taxon>
    </lineage>
</organism>
<keyword evidence="2" id="KW-1185">Reference proteome</keyword>
<dbReference type="AlphaFoldDB" id="A0AAD7EUL0"/>
<accession>A0AAD7EUL0</accession>
<sequence>SLQFLVGLIQRTLDMYLYEMQGQLREVCNVDVCLWTIWTALRRRGYTRKRVSRVAVQRDKQARTNFEIYIAITYRADQLVFVNEAACNRNTTERGWA</sequence>
<dbReference type="Proteomes" id="UP001218218">
    <property type="component" value="Unassembled WGS sequence"/>
</dbReference>
<protein>
    <submittedName>
        <fullName evidence="1">Uncharacterized protein</fullName>
    </submittedName>
</protein>
<dbReference type="EMBL" id="JARIHO010000016">
    <property type="protein sequence ID" value="KAJ7349406.1"/>
    <property type="molecule type" value="Genomic_DNA"/>
</dbReference>
<feature type="non-terminal residue" evidence="1">
    <location>
        <position position="97"/>
    </location>
</feature>
<comment type="caution">
    <text evidence="1">The sequence shown here is derived from an EMBL/GenBank/DDBJ whole genome shotgun (WGS) entry which is preliminary data.</text>
</comment>
<name>A0AAD7EUL0_9AGAR</name>
<proteinExistence type="predicted"/>
<evidence type="ECO:0000313" key="2">
    <source>
        <dbReference type="Proteomes" id="UP001218218"/>
    </source>
</evidence>